<comment type="caution">
    <text evidence="1">The sequence shown here is derived from an EMBL/GenBank/DDBJ whole genome shotgun (WGS) entry which is preliminary data.</text>
</comment>
<sequence length="169" mass="19446">MVCVNQGWEDDPGMCARGEDNGMYVNQGGYEVGGERMILGCVWIRVDRERICCIFISSFLFSSTAAHEKGLVPLHVTCNGSVISKSVLFEYKARRAAKTQQDSTKQQQQQEWIELDDKQFQMALLETLEQIERRLCHGSPQVTQQLFSYLILLDINRFLIYKLIKDFVL</sequence>
<dbReference type="PANTHER" id="PTHR23335:SF1">
    <property type="entry name" value="CALMODULIN-BINDING TRANSCRIPTION ACTIVATOR, ISOFORM F"/>
    <property type="match status" value="1"/>
</dbReference>
<organism evidence="1 2">
    <name type="scientific">Stichopus japonicus</name>
    <name type="common">Sea cucumber</name>
    <dbReference type="NCBI Taxonomy" id="307972"/>
    <lineage>
        <taxon>Eukaryota</taxon>
        <taxon>Metazoa</taxon>
        <taxon>Echinodermata</taxon>
        <taxon>Eleutherozoa</taxon>
        <taxon>Echinozoa</taxon>
        <taxon>Holothuroidea</taxon>
        <taxon>Aspidochirotacea</taxon>
        <taxon>Aspidochirotida</taxon>
        <taxon>Stichopodidae</taxon>
        <taxon>Apostichopus</taxon>
    </lineage>
</organism>
<evidence type="ECO:0000313" key="1">
    <source>
        <dbReference type="EMBL" id="PIK40151.1"/>
    </source>
</evidence>
<dbReference type="STRING" id="307972.A0A2G8JWJ3"/>
<name>A0A2G8JWJ3_STIJA</name>
<dbReference type="EMBL" id="MRZV01001158">
    <property type="protein sequence ID" value="PIK40151.1"/>
    <property type="molecule type" value="Genomic_DNA"/>
</dbReference>
<dbReference type="GO" id="GO:0006357">
    <property type="term" value="P:regulation of transcription by RNA polymerase II"/>
    <property type="evidence" value="ECO:0007669"/>
    <property type="project" value="TreeGrafter"/>
</dbReference>
<keyword evidence="2" id="KW-1185">Reference proteome</keyword>
<gene>
    <name evidence="1" type="ORF">BSL78_23005</name>
</gene>
<dbReference type="GO" id="GO:0003690">
    <property type="term" value="F:double-stranded DNA binding"/>
    <property type="evidence" value="ECO:0007669"/>
    <property type="project" value="TreeGrafter"/>
</dbReference>
<dbReference type="OrthoDB" id="407555at2759"/>
<proteinExistence type="predicted"/>
<dbReference type="Proteomes" id="UP000230750">
    <property type="component" value="Unassembled WGS sequence"/>
</dbReference>
<evidence type="ECO:0000313" key="2">
    <source>
        <dbReference type="Proteomes" id="UP000230750"/>
    </source>
</evidence>
<reference evidence="1 2" key="1">
    <citation type="journal article" date="2017" name="PLoS Biol.">
        <title>The sea cucumber genome provides insights into morphological evolution and visceral regeneration.</title>
        <authorList>
            <person name="Zhang X."/>
            <person name="Sun L."/>
            <person name="Yuan J."/>
            <person name="Sun Y."/>
            <person name="Gao Y."/>
            <person name="Zhang L."/>
            <person name="Li S."/>
            <person name="Dai H."/>
            <person name="Hamel J.F."/>
            <person name="Liu C."/>
            <person name="Yu Y."/>
            <person name="Liu S."/>
            <person name="Lin W."/>
            <person name="Guo K."/>
            <person name="Jin S."/>
            <person name="Xu P."/>
            <person name="Storey K.B."/>
            <person name="Huan P."/>
            <person name="Zhang T."/>
            <person name="Zhou Y."/>
            <person name="Zhang J."/>
            <person name="Lin C."/>
            <person name="Li X."/>
            <person name="Xing L."/>
            <person name="Huo D."/>
            <person name="Sun M."/>
            <person name="Wang L."/>
            <person name="Mercier A."/>
            <person name="Li F."/>
            <person name="Yang H."/>
            <person name="Xiang J."/>
        </authorList>
    </citation>
    <scope>NUCLEOTIDE SEQUENCE [LARGE SCALE GENOMIC DNA]</scope>
    <source>
        <strain evidence="1">Shaxun</strain>
        <tissue evidence="1">Muscle</tissue>
    </source>
</reference>
<dbReference type="GO" id="GO:0003712">
    <property type="term" value="F:transcription coregulator activity"/>
    <property type="evidence" value="ECO:0007669"/>
    <property type="project" value="TreeGrafter"/>
</dbReference>
<protein>
    <submittedName>
        <fullName evidence="1">Putative calmodulin-binding transcription activator 1-like</fullName>
    </submittedName>
</protein>
<dbReference type="GO" id="GO:0005634">
    <property type="term" value="C:nucleus"/>
    <property type="evidence" value="ECO:0007669"/>
    <property type="project" value="TreeGrafter"/>
</dbReference>
<dbReference type="PANTHER" id="PTHR23335">
    <property type="entry name" value="CALMODULIN-BINDING TRANSCRIPTION ACTIVATOR CAMTA"/>
    <property type="match status" value="1"/>
</dbReference>
<accession>A0A2G8JWJ3</accession>
<dbReference type="AlphaFoldDB" id="A0A2G8JWJ3"/>